<sequence length="511" mass="54152">MAVLDLKPPPWSLARLEVVSACGSPPADTAPAVSPTTAPQLAPSAAETAGPNSLPNSGQTGDQASTLLTPPSAPRAGAESASARSPTPVTTESSTEPEDSAVGSTSPPLSSASSAPTQPTSVSLGLCSDAGDSLSSPPESAEELDEFFQQASPTSAPTDSATSSGEGLSTPPRTPRSIFRRRLDEKPFPIVESPPKPSLDDPAMRPVSPASPIGSPPEVPSPGGSPVSSVARSEIYSPLLTPSPSPPRASVPPGFRPDGLLEAGVPPLPESSPAQAKPAASSPVRRSASPPPTSLSVPSSASPAGSHPNSIAELWDFLRRWEAERGAEDRIRTQLTAYALMRPALPTDFALRRDLLRAQSFGDMLDVLRANTTEPPSSTKEPAELRVQNAKLTRDNQALLRRLGSALASSTRSEHDLATVVRERDEWKRHTTKTSELVASFRNTVCVLELQLRESTRQANRRVDSCQQLVDHLRRIVDQRDKDLKRMSDVLAERDVARSGSRIAVRQPDDR</sequence>
<organism evidence="2 3">
    <name type="scientific">Phytophthora fragariaefolia</name>
    <dbReference type="NCBI Taxonomy" id="1490495"/>
    <lineage>
        <taxon>Eukaryota</taxon>
        <taxon>Sar</taxon>
        <taxon>Stramenopiles</taxon>
        <taxon>Oomycota</taxon>
        <taxon>Peronosporomycetes</taxon>
        <taxon>Peronosporales</taxon>
        <taxon>Peronosporaceae</taxon>
        <taxon>Phytophthora</taxon>
    </lineage>
</organism>
<gene>
    <name evidence="2" type="ORF">Pfra01_003047800</name>
</gene>
<comment type="caution">
    <text evidence="2">The sequence shown here is derived from an EMBL/GenBank/DDBJ whole genome shotgun (WGS) entry which is preliminary data.</text>
</comment>
<feature type="compositionally biased region" description="Low complexity" evidence="1">
    <location>
        <begin position="151"/>
        <end position="164"/>
    </location>
</feature>
<evidence type="ECO:0000313" key="2">
    <source>
        <dbReference type="EMBL" id="GMG17969.1"/>
    </source>
</evidence>
<feature type="compositionally biased region" description="Low complexity" evidence="1">
    <location>
        <begin position="104"/>
        <end position="123"/>
    </location>
</feature>
<feature type="region of interest" description="Disordered" evidence="1">
    <location>
        <begin position="22"/>
        <end position="307"/>
    </location>
</feature>
<proteinExistence type="predicted"/>
<evidence type="ECO:0000256" key="1">
    <source>
        <dbReference type="SAM" id="MobiDB-lite"/>
    </source>
</evidence>
<accession>A0A9W6YR20</accession>
<feature type="compositionally biased region" description="Low complexity" evidence="1">
    <location>
        <begin position="271"/>
        <end position="307"/>
    </location>
</feature>
<dbReference type="EMBL" id="BSXT01019172">
    <property type="protein sequence ID" value="GMG17969.1"/>
    <property type="molecule type" value="Genomic_DNA"/>
</dbReference>
<reference evidence="2" key="1">
    <citation type="submission" date="2023-04" db="EMBL/GenBank/DDBJ databases">
        <title>Phytophthora fragariaefolia NBRC 109709.</title>
        <authorList>
            <person name="Ichikawa N."/>
            <person name="Sato H."/>
            <person name="Tonouchi N."/>
        </authorList>
    </citation>
    <scope>NUCLEOTIDE SEQUENCE</scope>
    <source>
        <strain evidence="2">NBRC 109709</strain>
    </source>
</reference>
<feature type="compositionally biased region" description="Low complexity" evidence="1">
    <location>
        <begin position="85"/>
        <end position="94"/>
    </location>
</feature>
<feature type="compositionally biased region" description="Pro residues" evidence="1">
    <location>
        <begin position="241"/>
        <end position="250"/>
    </location>
</feature>
<keyword evidence="3" id="KW-1185">Reference proteome</keyword>
<feature type="compositionally biased region" description="Polar residues" evidence="1">
    <location>
        <begin position="50"/>
        <end position="69"/>
    </location>
</feature>
<name>A0A9W6YR20_9STRA</name>
<dbReference type="Proteomes" id="UP001165121">
    <property type="component" value="Unassembled WGS sequence"/>
</dbReference>
<protein>
    <submittedName>
        <fullName evidence="2">Unnamed protein product</fullName>
    </submittedName>
</protein>
<dbReference type="AlphaFoldDB" id="A0A9W6YR20"/>
<evidence type="ECO:0000313" key="3">
    <source>
        <dbReference type="Proteomes" id="UP001165121"/>
    </source>
</evidence>
<feature type="compositionally biased region" description="Low complexity" evidence="1">
    <location>
        <begin position="221"/>
        <end position="230"/>
    </location>
</feature>